<gene>
    <name evidence="2" type="ORF">GCM10009606_19540</name>
</gene>
<name>A0ABP4F2N9_9ACTN</name>
<dbReference type="Proteomes" id="UP001499979">
    <property type="component" value="Unassembled WGS sequence"/>
</dbReference>
<evidence type="ECO:0000259" key="1">
    <source>
        <dbReference type="Pfam" id="PF25547"/>
    </source>
</evidence>
<protein>
    <recommendedName>
        <fullName evidence="1">Outer membrane channel protein CpnT-like N-terminal domain-containing protein</fullName>
    </recommendedName>
</protein>
<evidence type="ECO:0000313" key="3">
    <source>
        <dbReference type="Proteomes" id="UP001499979"/>
    </source>
</evidence>
<dbReference type="EMBL" id="BAAAJE010000006">
    <property type="protein sequence ID" value="GAA1140017.1"/>
    <property type="molecule type" value="Genomic_DNA"/>
</dbReference>
<reference evidence="3" key="1">
    <citation type="journal article" date="2019" name="Int. J. Syst. Evol. Microbiol.">
        <title>The Global Catalogue of Microorganisms (GCM) 10K type strain sequencing project: providing services to taxonomists for standard genome sequencing and annotation.</title>
        <authorList>
            <consortium name="The Broad Institute Genomics Platform"/>
            <consortium name="The Broad Institute Genome Sequencing Center for Infectious Disease"/>
            <person name="Wu L."/>
            <person name="Ma J."/>
        </authorList>
    </citation>
    <scope>NUCLEOTIDE SEQUENCE [LARGE SCALE GENOMIC DNA]</scope>
    <source>
        <strain evidence="3">JCM 11813</strain>
    </source>
</reference>
<organism evidence="2 3">
    <name type="scientific">Nocardioides aquiterrae</name>
    <dbReference type="NCBI Taxonomy" id="203799"/>
    <lineage>
        <taxon>Bacteria</taxon>
        <taxon>Bacillati</taxon>
        <taxon>Actinomycetota</taxon>
        <taxon>Actinomycetes</taxon>
        <taxon>Propionibacteriales</taxon>
        <taxon>Nocardioidaceae</taxon>
        <taxon>Nocardioides</taxon>
    </lineage>
</organism>
<dbReference type="RefSeq" id="WP_343907316.1">
    <property type="nucleotide sequence ID" value="NZ_BAAAJE010000006.1"/>
</dbReference>
<keyword evidence="3" id="KW-1185">Reference proteome</keyword>
<feature type="domain" description="Outer membrane channel protein CpnT-like N-terminal" evidence="1">
    <location>
        <begin position="125"/>
        <end position="261"/>
    </location>
</feature>
<dbReference type="InterPro" id="IPR057746">
    <property type="entry name" value="CpnT-like_N"/>
</dbReference>
<sequence length="423" mass="44105">MRLLIDGGGYTTAARAFAHAGRATALRHESLVAALSGYAAMAGDSSSSADFAASYDAAAADGVAALADLADSFAALGRLTHGSLGNHRAAEGLPAVEAPMYTTFAPAAVPSALGGDPSSLPGELTWILDHLESFVWPDADVDKLRAAGATWRGAADGLSVLVDHCDLALSALADEHSPEIPLALDAVRTLKGGICDLADQYVAIAGACERYADQVEEQRAALVDLLLDLLRDSLIIEGIGIGLSLVTAGGAAAGATAVNIARIGAQLPRIMAFVEAIRAAAAAASAVLRTAGELVLRARSVFGRFAGAVMASDARALTLSVRDLERLQEVRRTFHDPRLFDPQSLRGLSRHDLRQVLGEWEVRSSRRGEGLVFVDPARGGRQIRLMEGYPGSRPDPLTHGPYAVVSQNGGKPIKIALEGNPTL</sequence>
<accession>A0ABP4F2N9</accession>
<proteinExistence type="predicted"/>
<dbReference type="Pfam" id="PF25547">
    <property type="entry name" value="WXG100_2"/>
    <property type="match status" value="1"/>
</dbReference>
<comment type="caution">
    <text evidence="2">The sequence shown here is derived from an EMBL/GenBank/DDBJ whole genome shotgun (WGS) entry which is preliminary data.</text>
</comment>
<evidence type="ECO:0000313" key="2">
    <source>
        <dbReference type="EMBL" id="GAA1140017.1"/>
    </source>
</evidence>